<reference evidence="1" key="1">
    <citation type="submission" date="2021-09" db="EMBL/GenBank/DDBJ databases">
        <authorList>
            <person name="Martin H S."/>
        </authorList>
    </citation>
    <scope>NUCLEOTIDE SEQUENCE</scope>
</reference>
<name>A0A8J2VV63_9NEOP</name>
<evidence type="ECO:0000313" key="1">
    <source>
        <dbReference type="EMBL" id="CAG9578774.1"/>
    </source>
</evidence>
<dbReference type="InterPro" id="IPR019734">
    <property type="entry name" value="TPR_rpt"/>
</dbReference>
<dbReference type="PANTHER" id="PTHR44177:SF1">
    <property type="entry name" value="TETRATRICOPEPTIDE REPEAT PROTEIN 8"/>
    <property type="match status" value="1"/>
</dbReference>
<dbReference type="EMBL" id="CAKASE010000078">
    <property type="protein sequence ID" value="CAG9578774.1"/>
    <property type="molecule type" value="Genomic_DNA"/>
</dbReference>
<dbReference type="SUPFAM" id="SSF48452">
    <property type="entry name" value="TPR-like"/>
    <property type="match status" value="2"/>
</dbReference>
<dbReference type="OrthoDB" id="421121at2759"/>
<dbReference type="AlphaFoldDB" id="A0A8J2VV63"/>
<evidence type="ECO:0000313" key="2">
    <source>
        <dbReference type="Proteomes" id="UP000789524"/>
    </source>
</evidence>
<protein>
    <submittedName>
        <fullName evidence="1">(African queen) hypothetical protein</fullName>
    </submittedName>
</protein>
<gene>
    <name evidence="1" type="ORF">DCHRY22_LOCUS12819</name>
</gene>
<dbReference type="GO" id="GO:0034464">
    <property type="term" value="C:BBSome"/>
    <property type="evidence" value="ECO:0007669"/>
    <property type="project" value="InterPro"/>
</dbReference>
<proteinExistence type="predicted"/>
<organism evidence="1 2">
    <name type="scientific">Danaus chrysippus</name>
    <name type="common">African queen</name>
    <dbReference type="NCBI Taxonomy" id="151541"/>
    <lineage>
        <taxon>Eukaryota</taxon>
        <taxon>Metazoa</taxon>
        <taxon>Ecdysozoa</taxon>
        <taxon>Arthropoda</taxon>
        <taxon>Hexapoda</taxon>
        <taxon>Insecta</taxon>
        <taxon>Pterygota</taxon>
        <taxon>Neoptera</taxon>
        <taxon>Endopterygota</taxon>
        <taxon>Lepidoptera</taxon>
        <taxon>Glossata</taxon>
        <taxon>Ditrysia</taxon>
        <taxon>Papilionoidea</taxon>
        <taxon>Nymphalidae</taxon>
        <taxon>Danainae</taxon>
        <taxon>Danaini</taxon>
        <taxon>Danaina</taxon>
        <taxon>Danaus</taxon>
        <taxon>Anosia</taxon>
    </lineage>
</organism>
<dbReference type="Proteomes" id="UP000789524">
    <property type="component" value="Unassembled WGS sequence"/>
</dbReference>
<dbReference type="InterPro" id="IPR011990">
    <property type="entry name" value="TPR-like_helical_dom_sf"/>
</dbReference>
<comment type="caution">
    <text evidence="1">The sequence shown here is derived from an EMBL/GenBank/DDBJ whole genome shotgun (WGS) entry which is preliminary data.</text>
</comment>
<dbReference type="GO" id="GO:1905515">
    <property type="term" value="P:non-motile cilium assembly"/>
    <property type="evidence" value="ECO:0007669"/>
    <property type="project" value="InterPro"/>
</dbReference>
<dbReference type="GO" id="GO:0036064">
    <property type="term" value="C:ciliary basal body"/>
    <property type="evidence" value="ECO:0007669"/>
    <property type="project" value="TreeGrafter"/>
</dbReference>
<dbReference type="SMART" id="SM00028">
    <property type="entry name" value="TPR"/>
    <property type="match status" value="5"/>
</dbReference>
<dbReference type="Pfam" id="PF13181">
    <property type="entry name" value="TPR_8"/>
    <property type="match status" value="1"/>
</dbReference>
<dbReference type="PANTHER" id="PTHR44177">
    <property type="entry name" value="TETRATRICOPEPTIDE REPEAT PROTEIN 8"/>
    <property type="match status" value="1"/>
</dbReference>
<dbReference type="Gene3D" id="1.25.40.10">
    <property type="entry name" value="Tetratricopeptide repeat domain"/>
    <property type="match status" value="2"/>
</dbReference>
<dbReference type="GO" id="GO:0097730">
    <property type="term" value="C:non-motile cilium"/>
    <property type="evidence" value="ECO:0007669"/>
    <property type="project" value="TreeGrafter"/>
</dbReference>
<sequence length="419" mass="48052">MAKHMEYKILNLYKTRQYDKCLKLCDIALQEKTDRMLEYIRMRAMTIQAKIAGNGYEEVNYYPQQNELTSTTVAKTPRPGTSFQRNIKTAQGDANLNPRTYTQRATVNTSRTRTARSVLNTASRASRAATAIAGGTTFTLDAPVTLRFLNKDDKLFLSAAKTLFEYIYYCEGDVRKAMEVAFQAQKMDDTNDWWWKFSLARCYETLGMYRNVEECLRLALKQIKHISIYLRLIAMYVGLQQPLSALDVCKQGLSVFHEYTPLLLEQARIHENMGNSAVAVKYYRIVATEDPTNMEAIANIAMYNFYNDQPEIALRYYRRLLATTPVGPEIYNNLGLCCLYCNQWDLIIPCFRQALYYFTNPESRSSIWFNLAHVALSTGDLTLARRCLLASLAISEHGASRRALCALDKRIRALKSRVD</sequence>
<keyword evidence="2" id="KW-1185">Reference proteome</keyword>
<accession>A0A8J2VV63</accession>
<dbReference type="InterPro" id="IPR028796">
    <property type="entry name" value="BBS8"/>
</dbReference>